<sequence>GVDSLLQWLINIQARAPGSSVIIVGTHLDILHDKATKRNYPDDFEESMKLLIQKMFLSNPEPDKSGLPNILTAVNGSCKT</sequence>
<dbReference type="Gene3D" id="3.40.50.300">
    <property type="entry name" value="P-loop containing nucleotide triphosphate hydrolases"/>
    <property type="match status" value="1"/>
</dbReference>
<reference evidence="1" key="1">
    <citation type="submission" date="2014-12" db="EMBL/GenBank/DDBJ databases">
        <title>Insight into the proteome of Arion vulgaris.</title>
        <authorList>
            <person name="Aradska J."/>
            <person name="Bulat T."/>
            <person name="Smidak R."/>
            <person name="Sarate P."/>
            <person name="Gangsoo J."/>
            <person name="Sialana F."/>
            <person name="Bilban M."/>
            <person name="Lubec G."/>
        </authorList>
    </citation>
    <scope>NUCLEOTIDE SEQUENCE</scope>
    <source>
        <tissue evidence="1">Skin</tissue>
    </source>
</reference>
<organism evidence="1">
    <name type="scientific">Arion vulgaris</name>
    <dbReference type="NCBI Taxonomy" id="1028688"/>
    <lineage>
        <taxon>Eukaryota</taxon>
        <taxon>Metazoa</taxon>
        <taxon>Spiralia</taxon>
        <taxon>Lophotrochozoa</taxon>
        <taxon>Mollusca</taxon>
        <taxon>Gastropoda</taxon>
        <taxon>Heterobranchia</taxon>
        <taxon>Euthyneura</taxon>
        <taxon>Panpulmonata</taxon>
        <taxon>Eupulmonata</taxon>
        <taxon>Stylommatophora</taxon>
        <taxon>Helicina</taxon>
        <taxon>Arionoidea</taxon>
        <taxon>Arionidae</taxon>
        <taxon>Arion</taxon>
    </lineage>
</organism>
<dbReference type="AlphaFoldDB" id="A0A0B6Y9G2"/>
<feature type="non-terminal residue" evidence="1">
    <location>
        <position position="80"/>
    </location>
</feature>
<evidence type="ECO:0008006" key="2">
    <source>
        <dbReference type="Google" id="ProtNLM"/>
    </source>
</evidence>
<feature type="non-terminal residue" evidence="1">
    <location>
        <position position="1"/>
    </location>
</feature>
<proteinExistence type="predicted"/>
<protein>
    <recommendedName>
        <fullName evidence="2">Roc domain-containing protein</fullName>
    </recommendedName>
</protein>
<dbReference type="EMBL" id="HACG01005230">
    <property type="protein sequence ID" value="CEK52095.1"/>
    <property type="molecule type" value="Transcribed_RNA"/>
</dbReference>
<dbReference type="InterPro" id="IPR027417">
    <property type="entry name" value="P-loop_NTPase"/>
</dbReference>
<gene>
    <name evidence="1" type="primary">ORF15474</name>
</gene>
<evidence type="ECO:0000313" key="1">
    <source>
        <dbReference type="EMBL" id="CEK52095.1"/>
    </source>
</evidence>
<name>A0A0B6Y9G2_9EUPU</name>
<accession>A0A0B6Y9G2</accession>